<dbReference type="Ensembl" id="ENSAMXT00000048775.1">
    <property type="protein sequence ID" value="ENSAMXP00000034654.1"/>
    <property type="gene ID" value="ENSAMXG00000031175.1"/>
</dbReference>
<feature type="compositionally biased region" description="Low complexity" evidence="1">
    <location>
        <begin position="198"/>
        <end position="210"/>
    </location>
</feature>
<dbReference type="GO" id="GO:0007052">
    <property type="term" value="P:mitotic spindle organization"/>
    <property type="evidence" value="ECO:0007669"/>
    <property type="project" value="InterPro"/>
</dbReference>
<dbReference type="GeneTree" id="ENSGT00390000013786"/>
<feature type="compositionally biased region" description="Polar residues" evidence="1">
    <location>
        <begin position="750"/>
        <end position="760"/>
    </location>
</feature>
<feature type="compositionally biased region" description="Low complexity" evidence="1">
    <location>
        <begin position="258"/>
        <end position="280"/>
    </location>
</feature>
<dbReference type="GO" id="GO:0031122">
    <property type="term" value="P:cytoplasmic microtubule organization"/>
    <property type="evidence" value="ECO:0007669"/>
    <property type="project" value="InterPro"/>
</dbReference>
<evidence type="ECO:0000313" key="3">
    <source>
        <dbReference type="Proteomes" id="UP000018467"/>
    </source>
</evidence>
<feature type="region of interest" description="Disordered" evidence="1">
    <location>
        <begin position="1099"/>
        <end position="1131"/>
    </location>
</feature>
<dbReference type="Bgee" id="ENSAMXG00000031175">
    <property type="expression patterns" value="Expressed in camera-type eye and 8 other cell types or tissues"/>
</dbReference>
<feature type="compositionally biased region" description="Basic and acidic residues" evidence="1">
    <location>
        <begin position="451"/>
        <end position="484"/>
    </location>
</feature>
<organism evidence="2 3">
    <name type="scientific">Astyanax mexicanus</name>
    <name type="common">Blind cave fish</name>
    <name type="synonym">Astyanax fasciatus mexicanus</name>
    <dbReference type="NCBI Taxonomy" id="7994"/>
    <lineage>
        <taxon>Eukaryota</taxon>
        <taxon>Metazoa</taxon>
        <taxon>Chordata</taxon>
        <taxon>Craniata</taxon>
        <taxon>Vertebrata</taxon>
        <taxon>Euteleostomi</taxon>
        <taxon>Actinopterygii</taxon>
        <taxon>Neopterygii</taxon>
        <taxon>Teleostei</taxon>
        <taxon>Ostariophysi</taxon>
        <taxon>Characiformes</taxon>
        <taxon>Characoidei</taxon>
        <taxon>Acestrorhamphidae</taxon>
        <taxon>Acestrorhamphinae</taxon>
        <taxon>Astyanax</taxon>
    </lineage>
</organism>
<feature type="compositionally biased region" description="Basic and acidic residues" evidence="1">
    <location>
        <begin position="713"/>
        <end position="731"/>
    </location>
</feature>
<dbReference type="AlphaFoldDB" id="A0A3B1IZT7"/>
<keyword evidence="3" id="KW-1185">Reference proteome</keyword>
<dbReference type="GO" id="GO:0097546">
    <property type="term" value="C:ciliary base"/>
    <property type="evidence" value="ECO:0007669"/>
    <property type="project" value="InterPro"/>
</dbReference>
<dbReference type="GO" id="GO:1905515">
    <property type="term" value="P:non-motile cilium assembly"/>
    <property type="evidence" value="ECO:0007669"/>
    <property type="project" value="InterPro"/>
</dbReference>
<dbReference type="STRING" id="7994.ENSAMXP00000034654"/>
<evidence type="ECO:0000256" key="1">
    <source>
        <dbReference type="SAM" id="MobiDB-lite"/>
    </source>
</evidence>
<feature type="region of interest" description="Disordered" evidence="1">
    <location>
        <begin position="451"/>
        <end position="568"/>
    </location>
</feature>
<feature type="region of interest" description="Disordered" evidence="1">
    <location>
        <begin position="256"/>
        <end position="285"/>
    </location>
</feature>
<protein>
    <submittedName>
        <fullName evidence="2">Centrosomal protein 126</fullName>
    </submittedName>
</protein>
<feature type="region of interest" description="Disordered" evidence="1">
    <location>
        <begin position="685"/>
        <end position="800"/>
    </location>
</feature>
<feature type="region of interest" description="Disordered" evidence="1">
    <location>
        <begin position="129"/>
        <end position="150"/>
    </location>
</feature>
<reference evidence="2" key="4">
    <citation type="submission" date="2025-09" db="UniProtKB">
        <authorList>
            <consortium name="Ensembl"/>
        </authorList>
    </citation>
    <scope>IDENTIFICATION</scope>
</reference>
<feature type="compositionally biased region" description="Low complexity" evidence="1">
    <location>
        <begin position="694"/>
        <end position="705"/>
    </location>
</feature>
<dbReference type="Pfam" id="PF15352">
    <property type="entry name" value="K1377"/>
    <property type="match status" value="3"/>
</dbReference>
<feature type="compositionally biased region" description="Low complexity" evidence="1">
    <location>
        <begin position="489"/>
        <end position="504"/>
    </location>
</feature>
<dbReference type="InParanoid" id="A0A3B1IZT7"/>
<feature type="compositionally biased region" description="Basic and acidic residues" evidence="1">
    <location>
        <begin position="826"/>
        <end position="836"/>
    </location>
</feature>
<sequence>MQNLKEPLYYSNFRPGLDVELDDDRELLVEEQKSCRTRARKFCLETNRRRKALEERRRQWDVQEQRLREKILQQRKKRVQDATERFQRAHLPPSLRRRPGSGKRVPNLDEALRQIHGSLGSYVQHSLISRSCTPSPKPPGGSSGPHSRRVVSAAEAYSRLMQERSLSEFKSSQLIFLNQLQETEHQPQEHPDTPPSPSESLSSLDSLENEIPQQGHGTSPARSSSFLDPPGIQNVQNPASPQQLNLLTQSKSFLEEVLSQQGSPSSSSSSPSLGESADSADSADDDLQSLQSLQDLTQALELCNLNDQSESFYTQSTPCCQNVHAQQDLTTNSGHMAYCYDSTVRGNASRECKALHVEPDTTPLEFASLTRQELGRKLEEKCTKHPSENCPFQPVNGCRHKNNLSQASSSASRVVASNVDAGSSIRFGGSCHASQLDSSNSANSQFCKKIPDADKANQKESKPINHEEKCRNEDPSNLREECSNRRIVATAFKSSKSSNTFNSSRTGEESHKTSENTANYGENSKNEDPSNLPNEFTNRTLATTMSSKPSKSSRTGEEPDQTSKAYLTPTTTTRCSDVRFLKGILKKNSKYMVGDAKFTQTYTAGNFIFTRQVAMSIRDSMELTRAKVREPENDKSVKKKLRWFDEVNGDEENVKSKPGHLPQNIPSSMDVNHQQELYQLASTNAPTGTLGRISSATASSATSSTRQAWTDVKTQDEEPTQEPKEPKEPKIQRPGPRIAGPRIPRRVCSARNTISGPTASRNRKGTVIRPQSATEAQRVLKNQGKGKTLVPRPPPRSDQVLESQFNSAEPTVYITTKTAYNPWDSDCPHNKPDNTHPDNQPPASHHHFPRAEAEGALPAPAPPSYAYTYETVSKGIYALCQPEAQAGSARRPLQFRENGICLDRTPTDEEISLLWHGVRSALASKEGDPRSFLAPSGPLSALPQGRANLSHVTINGDSLLSGVKAVTRMGQFFLSPSNVRTPVRRPTVESNMVKNRDKKHQLIYQAKVPISGYSSKADQTAQDEEVLDSGVQVAVDVSQLQRAGVVHRGQVFGLSALSLEEQRLLQSLDRLNHRLQYVQDMSAGNTALKGVFTLDSANNQSPQTGEVLGGTQRRYHNGSAAENRTRSHRRY</sequence>
<dbReference type="PANTHER" id="PTHR31191:SF4">
    <property type="entry name" value="CENTROSOMAL PROTEIN OF 126 KDA"/>
    <property type="match status" value="1"/>
</dbReference>
<dbReference type="GO" id="GO:0030496">
    <property type="term" value="C:midbody"/>
    <property type="evidence" value="ECO:0007669"/>
    <property type="project" value="TreeGrafter"/>
</dbReference>
<feature type="compositionally biased region" description="Polar residues" evidence="1">
    <location>
        <begin position="515"/>
        <end position="553"/>
    </location>
</feature>
<name>A0A3B1IZT7_ASTMX</name>
<dbReference type="GO" id="GO:0005813">
    <property type="term" value="C:centrosome"/>
    <property type="evidence" value="ECO:0007669"/>
    <property type="project" value="InterPro"/>
</dbReference>
<feature type="region of interest" description="Disordered" evidence="1">
    <location>
        <begin position="182"/>
        <end position="238"/>
    </location>
</feature>
<dbReference type="PANTHER" id="PTHR31191">
    <property type="entry name" value="CENTROSOMAL PROTEIN CEP126"/>
    <property type="match status" value="1"/>
</dbReference>
<dbReference type="InterPro" id="IPR028257">
    <property type="entry name" value="CEP126"/>
</dbReference>
<evidence type="ECO:0000313" key="2">
    <source>
        <dbReference type="Ensembl" id="ENSAMXP00000034654.1"/>
    </source>
</evidence>
<reference evidence="3" key="2">
    <citation type="journal article" date="2014" name="Nat. Commun.">
        <title>The cavefish genome reveals candidate genes for eye loss.</title>
        <authorList>
            <person name="McGaugh S.E."/>
            <person name="Gross J.B."/>
            <person name="Aken B."/>
            <person name="Blin M."/>
            <person name="Borowsky R."/>
            <person name="Chalopin D."/>
            <person name="Hinaux H."/>
            <person name="Jeffery W.R."/>
            <person name="Keene A."/>
            <person name="Ma L."/>
            <person name="Minx P."/>
            <person name="Murphy D."/>
            <person name="O'Quin K.E."/>
            <person name="Retaux S."/>
            <person name="Rohner N."/>
            <person name="Searle S.M."/>
            <person name="Stahl B.A."/>
            <person name="Tabin C."/>
            <person name="Volff J.N."/>
            <person name="Yoshizawa M."/>
            <person name="Warren W.C."/>
        </authorList>
    </citation>
    <scope>NUCLEOTIDE SEQUENCE [LARGE SCALE GENOMIC DNA]</scope>
    <source>
        <strain evidence="3">female</strain>
    </source>
</reference>
<dbReference type="Proteomes" id="UP000018467">
    <property type="component" value="Unassembled WGS sequence"/>
</dbReference>
<reference evidence="2" key="3">
    <citation type="submission" date="2025-08" db="UniProtKB">
        <authorList>
            <consortium name="Ensembl"/>
        </authorList>
    </citation>
    <scope>IDENTIFICATION</scope>
</reference>
<feature type="region of interest" description="Disordered" evidence="1">
    <location>
        <begin position="824"/>
        <end position="847"/>
    </location>
</feature>
<feature type="region of interest" description="Disordered" evidence="1">
    <location>
        <begin position="76"/>
        <end position="105"/>
    </location>
</feature>
<feature type="compositionally biased region" description="Basic and acidic residues" evidence="1">
    <location>
        <begin position="182"/>
        <end position="192"/>
    </location>
</feature>
<feature type="compositionally biased region" description="Polar residues" evidence="1">
    <location>
        <begin position="211"/>
        <end position="226"/>
    </location>
</feature>
<feature type="compositionally biased region" description="Low complexity" evidence="1">
    <location>
        <begin position="732"/>
        <end position="742"/>
    </location>
</feature>
<accession>A0A3B1IZT7</accession>
<proteinExistence type="predicted"/>
<reference evidence="3" key="1">
    <citation type="submission" date="2013-03" db="EMBL/GenBank/DDBJ databases">
        <authorList>
            <person name="Jeffery W."/>
            <person name="Warren W."/>
            <person name="Wilson R.K."/>
        </authorList>
    </citation>
    <scope>NUCLEOTIDE SEQUENCE</scope>
    <source>
        <strain evidence="3">female</strain>
    </source>
</reference>